<dbReference type="Pfam" id="PF18131">
    <property type="entry name" value="KN17_SH3"/>
    <property type="match status" value="1"/>
</dbReference>
<accession>A0A0W8D385</accession>
<organism evidence="7 8">
    <name type="scientific">Phytophthora nicotianae</name>
    <name type="common">Potato buckeye rot agent</name>
    <name type="synonym">Phytophthora parasitica</name>
    <dbReference type="NCBI Taxonomy" id="4792"/>
    <lineage>
        <taxon>Eukaryota</taxon>
        <taxon>Sar</taxon>
        <taxon>Stramenopiles</taxon>
        <taxon>Oomycota</taxon>
        <taxon>Peronosporomycetes</taxon>
        <taxon>Peronosporales</taxon>
        <taxon>Peronosporaceae</taxon>
        <taxon>Phytophthora</taxon>
    </lineage>
</organism>
<dbReference type="InterPro" id="IPR041995">
    <property type="entry name" value="KOW_KIN17"/>
</dbReference>
<dbReference type="SMART" id="SM01253">
    <property type="entry name" value="Kin17_mid"/>
    <property type="match status" value="1"/>
</dbReference>
<comment type="similarity">
    <text evidence="1">Belongs to the KIN17 family.</text>
</comment>
<dbReference type="InterPro" id="IPR038254">
    <property type="entry name" value="KIN17_WH-like_sf"/>
</dbReference>
<reference evidence="7 8" key="1">
    <citation type="submission" date="2015-11" db="EMBL/GenBank/DDBJ databases">
        <title>Genomes and virulence difference between two physiological races of Phytophthora nicotianae.</title>
        <authorList>
            <person name="Liu H."/>
            <person name="Ma X."/>
            <person name="Yu H."/>
            <person name="Fang D."/>
            <person name="Li Y."/>
            <person name="Wang X."/>
            <person name="Wang W."/>
            <person name="Dong Y."/>
            <person name="Xiao B."/>
        </authorList>
    </citation>
    <scope>NUCLEOTIDE SEQUENCE [LARGE SCALE GENOMIC DNA]</scope>
    <source>
        <strain evidence="8">race 1</strain>
    </source>
</reference>
<dbReference type="FunFam" id="1.10.10.2030:FF:000001">
    <property type="entry name" value="DNA/RNA-binding protein KIN17, putative"/>
    <property type="match status" value="1"/>
</dbReference>
<proteinExistence type="inferred from homology"/>
<feature type="region of interest" description="Disordered" evidence="5">
    <location>
        <begin position="181"/>
        <end position="201"/>
    </location>
</feature>
<evidence type="ECO:0000313" key="7">
    <source>
        <dbReference type="EMBL" id="KUF90863.1"/>
    </source>
</evidence>
<feature type="domain" description="DNA/RNA-binding protein Kin17 WH-like" evidence="6">
    <location>
        <begin position="52"/>
        <end position="172"/>
    </location>
</feature>
<dbReference type="GO" id="GO:0005634">
    <property type="term" value="C:nucleus"/>
    <property type="evidence" value="ECO:0007669"/>
    <property type="project" value="TreeGrafter"/>
</dbReference>
<dbReference type="InterPro" id="IPR019447">
    <property type="entry name" value="DNA/RNA-bd_Kin17_WH-like_dom"/>
</dbReference>
<dbReference type="Proteomes" id="UP000054636">
    <property type="component" value="Unassembled WGS sequence"/>
</dbReference>
<dbReference type="InterPro" id="IPR056767">
    <property type="entry name" value="C2H2-Znf_KIN17"/>
</dbReference>
<keyword evidence="7" id="KW-0032">Aminotransferase</keyword>
<dbReference type="InterPro" id="IPR014722">
    <property type="entry name" value="Rib_uL2_dom2"/>
</dbReference>
<dbReference type="FunFam" id="2.30.30.30:FF:000021">
    <property type="entry name" value="DNA/RNA-binding protein KIN17, putative"/>
    <property type="match status" value="1"/>
</dbReference>
<dbReference type="SUPFAM" id="SSF57667">
    <property type="entry name" value="beta-beta-alpha zinc fingers"/>
    <property type="match status" value="1"/>
</dbReference>
<name>A0A0W8D385_PHYNI</name>
<dbReference type="PANTHER" id="PTHR12805:SF0">
    <property type="entry name" value="DNA_RNA-BINDING PROTEIN KIN17"/>
    <property type="match status" value="1"/>
</dbReference>
<dbReference type="Pfam" id="PF10357">
    <property type="entry name" value="WH_KIN17"/>
    <property type="match status" value="1"/>
</dbReference>
<dbReference type="InterPro" id="IPR036236">
    <property type="entry name" value="Znf_C2H2_sf"/>
</dbReference>
<dbReference type="PANTHER" id="PTHR12805">
    <property type="entry name" value="KIN17 KIN, ANTIGENIC DETERMINANT OF RECA PROTEIN HOMOLOG"/>
    <property type="match status" value="1"/>
</dbReference>
<gene>
    <name evidence="7" type="ORF">AM588_10008220</name>
</gene>
<evidence type="ECO:0000256" key="4">
    <source>
        <dbReference type="ARBA" id="ARBA00022833"/>
    </source>
</evidence>
<dbReference type="InterPro" id="IPR041330">
    <property type="entry name" value="KN17_SH3"/>
</dbReference>
<keyword evidence="7" id="KW-0808">Transferase</keyword>
<dbReference type="AlphaFoldDB" id="A0A0W8D385"/>
<dbReference type="FunFam" id="2.30.30.140:FF:000092">
    <property type="entry name" value="DNA/RNA-binding protein KIN17"/>
    <property type="match status" value="1"/>
</dbReference>
<dbReference type="GO" id="GO:0008270">
    <property type="term" value="F:zinc ion binding"/>
    <property type="evidence" value="ECO:0007669"/>
    <property type="project" value="UniProtKB-KW"/>
</dbReference>
<dbReference type="Gene3D" id="2.30.30.30">
    <property type="match status" value="1"/>
</dbReference>
<dbReference type="CDD" id="cd13155">
    <property type="entry name" value="KOW_KIN17"/>
    <property type="match status" value="1"/>
</dbReference>
<keyword evidence="4" id="KW-0862">Zinc</keyword>
<evidence type="ECO:0000313" key="8">
    <source>
        <dbReference type="Proteomes" id="UP000054636"/>
    </source>
</evidence>
<dbReference type="Gene3D" id="2.30.30.140">
    <property type="match status" value="1"/>
</dbReference>
<evidence type="ECO:0000256" key="1">
    <source>
        <dbReference type="ARBA" id="ARBA00008517"/>
    </source>
</evidence>
<dbReference type="Pfam" id="PF25095">
    <property type="entry name" value="C2H2-zf_KIN17"/>
    <property type="match status" value="1"/>
</dbReference>
<dbReference type="EMBL" id="LNFP01000643">
    <property type="protein sequence ID" value="KUF90863.1"/>
    <property type="molecule type" value="Genomic_DNA"/>
</dbReference>
<sequence length="346" mass="40236">MGKHDFLTPKAIGIRMKAKGLQKLRWFCQVCQKQCRDENGFKCHTTSESHQRQMLIVANNPDKFMSGYSEMFEEAFLENLRRRHGTKRMRATHVYNEYIQDKLHVHMNATQWTTLSGFVQYLGRTGKCVVDETEKGWYIQYIDRDPKAIARQKELEKKKKAELDHEERNKLEGFECVWSGRGGSEEAESEDKRSNKRHAVDAIIEENERRKREKSRRLEEESKRQREENWVTTGIVIKVMNKKVGDGAYYKCKGVVKDVEEKFCATVELLDSGDVLRLDQDDLETVIPKPGRKVKIVNGLGRGCTAKLLDISVDDFCARIRIDSGSYRGEILDRVEYEDICRLADE</sequence>
<keyword evidence="3" id="KW-0863">Zinc-finger</keyword>
<evidence type="ECO:0000259" key="6">
    <source>
        <dbReference type="SMART" id="SM01253"/>
    </source>
</evidence>
<dbReference type="GO" id="GO:0006260">
    <property type="term" value="P:DNA replication"/>
    <property type="evidence" value="ECO:0007669"/>
    <property type="project" value="TreeGrafter"/>
</dbReference>
<dbReference type="GO" id="GO:0003690">
    <property type="term" value="F:double-stranded DNA binding"/>
    <property type="evidence" value="ECO:0007669"/>
    <property type="project" value="TreeGrafter"/>
</dbReference>
<dbReference type="Pfam" id="PF25092">
    <property type="entry name" value="SH3_KIN17_C"/>
    <property type="match status" value="1"/>
</dbReference>
<dbReference type="Gene3D" id="1.10.10.2030">
    <property type="entry name" value="DNA/RNA-binding protein Kin17, conserved domain"/>
    <property type="match status" value="1"/>
</dbReference>
<dbReference type="GO" id="GO:0008483">
    <property type="term" value="F:transaminase activity"/>
    <property type="evidence" value="ECO:0007669"/>
    <property type="project" value="UniProtKB-KW"/>
</dbReference>
<protein>
    <submittedName>
        <fullName evidence="7">Phosphoserine aminotransferase</fullName>
    </submittedName>
</protein>
<comment type="caution">
    <text evidence="7">The sequence shown here is derived from an EMBL/GenBank/DDBJ whole genome shotgun (WGS) entry which is preliminary data.</text>
</comment>
<evidence type="ECO:0000256" key="2">
    <source>
        <dbReference type="ARBA" id="ARBA00022723"/>
    </source>
</evidence>
<evidence type="ECO:0000256" key="3">
    <source>
        <dbReference type="ARBA" id="ARBA00022771"/>
    </source>
</evidence>
<dbReference type="InterPro" id="IPR037321">
    <property type="entry name" value="KIN17-like"/>
</dbReference>
<keyword evidence="2" id="KW-0479">Metal-binding</keyword>
<evidence type="ECO:0000256" key="5">
    <source>
        <dbReference type="SAM" id="MobiDB-lite"/>
    </source>
</evidence>
<dbReference type="GO" id="GO:0006974">
    <property type="term" value="P:DNA damage response"/>
    <property type="evidence" value="ECO:0007669"/>
    <property type="project" value="TreeGrafter"/>
</dbReference>